<reference evidence="3" key="1">
    <citation type="submission" date="2014-03" db="EMBL/GenBank/DDBJ databases">
        <title>The Genome Sequence of Puccinia striiformis f. sp. tritici PST-78.</title>
        <authorList>
            <consortium name="The Broad Institute Genome Sequencing Platform"/>
            <person name="Cuomo C."/>
            <person name="Hulbert S."/>
            <person name="Chen X."/>
            <person name="Walker B."/>
            <person name="Young S.K."/>
            <person name="Zeng Q."/>
            <person name="Gargeya S."/>
            <person name="Fitzgerald M."/>
            <person name="Haas B."/>
            <person name="Abouelleil A."/>
            <person name="Alvarado L."/>
            <person name="Arachchi H.M."/>
            <person name="Berlin A.M."/>
            <person name="Chapman S.B."/>
            <person name="Goldberg J."/>
            <person name="Griggs A."/>
            <person name="Gujja S."/>
            <person name="Hansen M."/>
            <person name="Howarth C."/>
            <person name="Imamovic A."/>
            <person name="Larimer J."/>
            <person name="McCowan C."/>
            <person name="Montmayeur A."/>
            <person name="Murphy C."/>
            <person name="Neiman D."/>
            <person name="Pearson M."/>
            <person name="Priest M."/>
            <person name="Roberts A."/>
            <person name="Saif S."/>
            <person name="Shea T."/>
            <person name="Sisk P."/>
            <person name="Sykes S."/>
            <person name="Wortman J."/>
            <person name="Nusbaum C."/>
            <person name="Birren B."/>
        </authorList>
    </citation>
    <scope>NUCLEOTIDE SEQUENCE [LARGE SCALE GENOMIC DNA]</scope>
    <source>
        <strain evidence="3">race PST-78</strain>
    </source>
</reference>
<sequence length="140" mass="15138">MGAAGATLATQRAGWVEPVRGWVRTLESLAFPSHTFHDNLDLNGDGDSENPLSFAIVIPMFKTTGKMVLEAKGHRVNNGQFVLPDIKEAIVFAPDTICMMIFRAHKYAHGTLHATEVPPTIQGILLTPVALIDPLAATHV</sequence>
<proteinExistence type="predicted"/>
<organism evidence="2 3">
    <name type="scientific">Puccinia striiformis f. sp. tritici PST-78</name>
    <dbReference type="NCBI Taxonomy" id="1165861"/>
    <lineage>
        <taxon>Eukaryota</taxon>
        <taxon>Fungi</taxon>
        <taxon>Dikarya</taxon>
        <taxon>Basidiomycota</taxon>
        <taxon>Pucciniomycotina</taxon>
        <taxon>Pucciniomycetes</taxon>
        <taxon>Pucciniales</taxon>
        <taxon>Pucciniaceae</taxon>
        <taxon>Puccinia</taxon>
    </lineage>
</organism>
<dbReference type="Pfam" id="PF20515">
    <property type="entry name" value="2OG-FeII_Oxy_6"/>
    <property type="match status" value="1"/>
</dbReference>
<dbReference type="AlphaFoldDB" id="A0A0L0UR61"/>
<evidence type="ECO:0000313" key="3">
    <source>
        <dbReference type="Proteomes" id="UP000054564"/>
    </source>
</evidence>
<protein>
    <recommendedName>
        <fullName evidence="1">Tet-like 2OG-Fe(II) oxygenase domain-containing protein</fullName>
    </recommendedName>
</protein>
<evidence type="ECO:0000313" key="2">
    <source>
        <dbReference type="EMBL" id="KNE89533.1"/>
    </source>
</evidence>
<dbReference type="Proteomes" id="UP000054564">
    <property type="component" value="Unassembled WGS sequence"/>
</dbReference>
<evidence type="ECO:0000259" key="1">
    <source>
        <dbReference type="Pfam" id="PF20515"/>
    </source>
</evidence>
<gene>
    <name evidence="2" type="ORF">PSTG_17010</name>
</gene>
<dbReference type="InterPro" id="IPR046798">
    <property type="entry name" value="2OG-FeII_Oxy_6"/>
</dbReference>
<name>A0A0L0UR61_9BASI</name>
<accession>A0A0L0UR61</accession>
<comment type="caution">
    <text evidence="2">The sequence shown here is derived from an EMBL/GenBank/DDBJ whole genome shotgun (WGS) entry which is preliminary data.</text>
</comment>
<keyword evidence="3" id="KW-1185">Reference proteome</keyword>
<feature type="domain" description="Tet-like 2OG-Fe(II) oxygenase" evidence="1">
    <location>
        <begin position="28"/>
        <end position="113"/>
    </location>
</feature>
<dbReference type="EMBL" id="AJIL01000336">
    <property type="protein sequence ID" value="KNE89533.1"/>
    <property type="molecule type" value="Genomic_DNA"/>
</dbReference>